<dbReference type="Proteomes" id="UP001152561">
    <property type="component" value="Unassembled WGS sequence"/>
</dbReference>
<dbReference type="InterPro" id="IPR001471">
    <property type="entry name" value="AP2/ERF_dom"/>
</dbReference>
<organism evidence="10 11">
    <name type="scientific">Anisodus acutangulus</name>
    <dbReference type="NCBI Taxonomy" id="402998"/>
    <lineage>
        <taxon>Eukaryota</taxon>
        <taxon>Viridiplantae</taxon>
        <taxon>Streptophyta</taxon>
        <taxon>Embryophyta</taxon>
        <taxon>Tracheophyta</taxon>
        <taxon>Spermatophyta</taxon>
        <taxon>Magnoliopsida</taxon>
        <taxon>eudicotyledons</taxon>
        <taxon>Gunneridae</taxon>
        <taxon>Pentapetalae</taxon>
        <taxon>asterids</taxon>
        <taxon>lamiids</taxon>
        <taxon>Solanales</taxon>
        <taxon>Solanaceae</taxon>
        <taxon>Solanoideae</taxon>
        <taxon>Hyoscyameae</taxon>
        <taxon>Anisodus</taxon>
    </lineage>
</organism>
<dbReference type="PRINTS" id="PR00367">
    <property type="entry name" value="ETHRSPELEMNT"/>
</dbReference>
<keyword evidence="5" id="KW-0010">Activator</keyword>
<feature type="region of interest" description="Disordered" evidence="8">
    <location>
        <begin position="138"/>
        <end position="161"/>
    </location>
</feature>
<accession>A0A9Q1RLC3</accession>
<keyword evidence="2" id="KW-0611">Plant defense</keyword>
<dbReference type="Pfam" id="PF00847">
    <property type="entry name" value="AP2"/>
    <property type="match status" value="1"/>
</dbReference>
<dbReference type="SMART" id="SM00380">
    <property type="entry name" value="AP2"/>
    <property type="match status" value="1"/>
</dbReference>
<keyword evidence="4" id="KW-0238">DNA-binding</keyword>
<dbReference type="InterPro" id="IPR036955">
    <property type="entry name" value="AP2/ERF_dom_sf"/>
</dbReference>
<keyword evidence="6" id="KW-0804">Transcription</keyword>
<feature type="compositionally biased region" description="Low complexity" evidence="8">
    <location>
        <begin position="78"/>
        <end position="93"/>
    </location>
</feature>
<dbReference type="OrthoDB" id="670255at2759"/>
<dbReference type="FunFam" id="3.30.730.10:FF:000001">
    <property type="entry name" value="Ethylene-responsive transcription factor 2"/>
    <property type="match status" value="1"/>
</dbReference>
<dbReference type="GO" id="GO:0003700">
    <property type="term" value="F:DNA-binding transcription factor activity"/>
    <property type="evidence" value="ECO:0007669"/>
    <property type="project" value="InterPro"/>
</dbReference>
<evidence type="ECO:0000256" key="2">
    <source>
        <dbReference type="ARBA" id="ARBA00022821"/>
    </source>
</evidence>
<dbReference type="Gene3D" id="3.30.730.10">
    <property type="entry name" value="AP2/ERF domain"/>
    <property type="match status" value="1"/>
</dbReference>
<evidence type="ECO:0000256" key="4">
    <source>
        <dbReference type="ARBA" id="ARBA00023125"/>
    </source>
</evidence>
<evidence type="ECO:0000256" key="6">
    <source>
        <dbReference type="ARBA" id="ARBA00023163"/>
    </source>
</evidence>
<keyword evidence="3" id="KW-0805">Transcription regulation</keyword>
<evidence type="ECO:0000256" key="5">
    <source>
        <dbReference type="ARBA" id="ARBA00023159"/>
    </source>
</evidence>
<dbReference type="GO" id="GO:0003677">
    <property type="term" value="F:DNA binding"/>
    <property type="evidence" value="ECO:0007669"/>
    <property type="project" value="UniProtKB-KW"/>
</dbReference>
<dbReference type="GO" id="GO:0005634">
    <property type="term" value="C:nucleus"/>
    <property type="evidence" value="ECO:0007669"/>
    <property type="project" value="UniProtKB-SubCell"/>
</dbReference>
<gene>
    <name evidence="10" type="ORF">K7X08_031044</name>
</gene>
<feature type="domain" description="AP2/ERF" evidence="9">
    <location>
        <begin position="273"/>
        <end position="331"/>
    </location>
</feature>
<keyword evidence="7" id="KW-0539">Nucleus</keyword>
<dbReference type="InterPro" id="IPR016177">
    <property type="entry name" value="DNA-bd_dom_sf"/>
</dbReference>
<feature type="compositionally biased region" description="Basic and acidic residues" evidence="8">
    <location>
        <begin position="258"/>
        <end position="267"/>
    </location>
</feature>
<reference evidence="11" key="1">
    <citation type="journal article" date="2023" name="Proc. Natl. Acad. Sci. U.S.A.">
        <title>Genomic and structural basis for evolution of tropane alkaloid biosynthesis.</title>
        <authorList>
            <person name="Wanga Y.-J."/>
            <person name="Taina T."/>
            <person name="Yua J.-Y."/>
            <person name="Lia J."/>
            <person name="Xua B."/>
            <person name="Chenc J."/>
            <person name="D'Auriad J.C."/>
            <person name="Huanga J.-P."/>
            <person name="Huanga S.-X."/>
        </authorList>
    </citation>
    <scope>NUCLEOTIDE SEQUENCE [LARGE SCALE GENOMIC DNA]</scope>
    <source>
        <strain evidence="11">cv. KIB-2019</strain>
    </source>
</reference>
<keyword evidence="11" id="KW-1185">Reference proteome</keyword>
<feature type="compositionally biased region" description="Low complexity" evidence="8">
    <location>
        <begin position="205"/>
        <end position="217"/>
    </location>
</feature>
<evidence type="ECO:0000256" key="3">
    <source>
        <dbReference type="ARBA" id="ARBA00023015"/>
    </source>
</evidence>
<feature type="compositionally biased region" description="Basic and acidic residues" evidence="8">
    <location>
        <begin position="190"/>
        <end position="202"/>
    </location>
</feature>
<evidence type="ECO:0000256" key="7">
    <source>
        <dbReference type="ARBA" id="ARBA00023242"/>
    </source>
</evidence>
<dbReference type="CDD" id="cd00018">
    <property type="entry name" value="AP2"/>
    <property type="match status" value="1"/>
</dbReference>
<protein>
    <recommendedName>
        <fullName evidence="9">AP2/ERF domain-containing protein</fullName>
    </recommendedName>
</protein>
<dbReference type="EMBL" id="JAJAGQ010000005">
    <property type="protein sequence ID" value="KAJ8562592.1"/>
    <property type="molecule type" value="Genomic_DNA"/>
</dbReference>
<proteinExistence type="predicted"/>
<name>A0A9Q1RLC3_9SOLA</name>
<dbReference type="AlphaFoldDB" id="A0A9Q1RLC3"/>
<feature type="compositionally biased region" description="Polar residues" evidence="8">
    <location>
        <begin position="242"/>
        <end position="253"/>
    </location>
</feature>
<feature type="region of interest" description="Disordered" evidence="8">
    <location>
        <begin position="76"/>
        <end position="95"/>
    </location>
</feature>
<dbReference type="PANTHER" id="PTHR31190:SF259">
    <property type="entry name" value="ETHYLENE-RESPONSIVE TRANSCRIPTION FACTOR 1B-LIKE"/>
    <property type="match status" value="1"/>
</dbReference>
<evidence type="ECO:0000313" key="11">
    <source>
        <dbReference type="Proteomes" id="UP001152561"/>
    </source>
</evidence>
<comment type="subcellular location">
    <subcellularLocation>
        <location evidence="1">Nucleus</location>
    </subcellularLocation>
</comment>
<dbReference type="GO" id="GO:0006952">
    <property type="term" value="P:defense response"/>
    <property type="evidence" value="ECO:0007669"/>
    <property type="project" value="UniProtKB-KW"/>
</dbReference>
<dbReference type="SUPFAM" id="SSF54171">
    <property type="entry name" value="DNA-binding domain"/>
    <property type="match status" value="1"/>
</dbReference>
<evidence type="ECO:0000313" key="10">
    <source>
        <dbReference type="EMBL" id="KAJ8562592.1"/>
    </source>
</evidence>
<dbReference type="PROSITE" id="PS51032">
    <property type="entry name" value="AP2_ERF"/>
    <property type="match status" value="1"/>
</dbReference>
<feature type="compositionally biased region" description="Low complexity" evidence="8">
    <location>
        <begin position="48"/>
        <end position="61"/>
    </location>
</feature>
<dbReference type="PANTHER" id="PTHR31190">
    <property type="entry name" value="DNA-BINDING DOMAIN"/>
    <property type="match status" value="1"/>
</dbReference>
<dbReference type="InterPro" id="IPR044808">
    <property type="entry name" value="ERF_plant"/>
</dbReference>
<feature type="region of interest" description="Disordered" evidence="8">
    <location>
        <begin position="47"/>
        <end position="71"/>
    </location>
</feature>
<feature type="region of interest" description="Disordered" evidence="8">
    <location>
        <begin position="173"/>
        <end position="267"/>
    </location>
</feature>
<comment type="caution">
    <text evidence="10">The sequence shown here is derived from an EMBL/GenBank/DDBJ whole genome shotgun (WGS) entry which is preliminary data.</text>
</comment>
<dbReference type="GO" id="GO:0009873">
    <property type="term" value="P:ethylene-activated signaling pathway"/>
    <property type="evidence" value="ECO:0007669"/>
    <property type="project" value="InterPro"/>
</dbReference>
<sequence length="406" mass="46174">MEFSSSQIQYTNSNFFQDQSPIVTWNDQLFLYEHLTNYPWDDHQLPRSSSFSNTHNSSKGSYPGEVKSSDQMYDHQLSRSSSFSNTHNSSKGSYPWEVKSSDQMYDHQLSRSSSSSYTNSSKGGYTWEVVVLSNHKDDGRQLPISSSSSNTNFSRGSYPRKVDFDQTDEHQLPKCSSFLDTNLSKGSYPRKVDNDEKHDHQLPRSSSSSYTNSSKRSYPCEIDSSDHKDGDHQLPRSSSSSDNTNSPKGSNNYDVEEVTSHDKNSTKLEEKKHYIGVRKRPWGKYAAEIRDSTRNGIRVWLGTFNTAEEAALAYDQAALSMRGPLALLNFPMDKVRESLENIKYFCEDGISPAAVLKATNKMRCVKHRRNRKKRKRETVLVFEDLGADLLDELLLSSSQNNFSTCL</sequence>
<evidence type="ECO:0000256" key="8">
    <source>
        <dbReference type="SAM" id="MobiDB-lite"/>
    </source>
</evidence>
<feature type="compositionally biased region" description="Basic and acidic residues" evidence="8">
    <location>
        <begin position="224"/>
        <end position="234"/>
    </location>
</feature>
<evidence type="ECO:0000259" key="9">
    <source>
        <dbReference type="PROSITE" id="PS51032"/>
    </source>
</evidence>
<evidence type="ECO:0000256" key="1">
    <source>
        <dbReference type="ARBA" id="ARBA00004123"/>
    </source>
</evidence>